<keyword evidence="2" id="KW-0521">NADP</keyword>
<feature type="domain" description="NADP-dependent oxidoreductase" evidence="4">
    <location>
        <begin position="11"/>
        <end position="60"/>
    </location>
</feature>
<dbReference type="PANTHER" id="PTHR43827:SF3">
    <property type="entry name" value="NADP-DEPENDENT OXIDOREDUCTASE DOMAIN-CONTAINING PROTEIN"/>
    <property type="match status" value="1"/>
</dbReference>
<proteinExistence type="inferred from homology"/>
<dbReference type="RefSeq" id="WP_099114530.1">
    <property type="nucleotide sequence ID" value="NZ_CAWNQI010000024.1"/>
</dbReference>
<reference evidence="5 6" key="1">
    <citation type="journal article" date="2017" name="Nat. Microbiol.">
        <title>Natural product diversity associated with the nematode symbionts Photorhabdus and Xenorhabdus.</title>
        <authorList>
            <person name="Tobias N.J."/>
            <person name="Wolff H."/>
            <person name="Djahanschiri B."/>
            <person name="Grundmann F."/>
            <person name="Kronenwerth M."/>
            <person name="Shi Y.M."/>
            <person name="Simonyi S."/>
            <person name="Grun P."/>
            <person name="Shapiro-Ilan D."/>
            <person name="Pidot S.J."/>
            <person name="Stinear T.P."/>
            <person name="Ebersberger I."/>
            <person name="Bode H.B."/>
        </authorList>
    </citation>
    <scope>NUCLEOTIDE SEQUENCE [LARGE SCALE GENOMIC DNA]</scope>
    <source>
        <strain evidence="5 6">DSM 17902</strain>
    </source>
</reference>
<dbReference type="EC" id="1.1.1.274" evidence="5"/>
<dbReference type="EMBL" id="NITZ01000012">
    <property type="protein sequence ID" value="PHM48117.1"/>
    <property type="molecule type" value="Genomic_DNA"/>
</dbReference>
<evidence type="ECO:0000313" key="6">
    <source>
        <dbReference type="Proteomes" id="UP000221980"/>
    </source>
</evidence>
<dbReference type="PANTHER" id="PTHR43827">
    <property type="entry name" value="2,5-DIKETO-D-GLUCONIC ACID REDUCTASE"/>
    <property type="match status" value="1"/>
</dbReference>
<evidence type="ECO:0000313" key="5">
    <source>
        <dbReference type="EMBL" id="PHM48117.1"/>
    </source>
</evidence>
<protein>
    <submittedName>
        <fullName evidence="5">2,5-didehydrogluconate reductase A</fullName>
        <ecNumber evidence="5">1.1.1.274</ecNumber>
    </submittedName>
</protein>
<dbReference type="AlphaFoldDB" id="A0A2D0JPB8"/>
<dbReference type="Gene3D" id="3.20.20.100">
    <property type="entry name" value="NADP-dependent oxidoreductase domain"/>
    <property type="match status" value="1"/>
</dbReference>
<sequence>MNTQTIKLCNGIGMLNIGLGVYKTKEEAEVKQAVKKALETGYRMIDTASTYKNEIGEAIRE</sequence>
<dbReference type="Pfam" id="PF00248">
    <property type="entry name" value="Aldo_ket_red"/>
    <property type="match status" value="1"/>
</dbReference>
<dbReference type="InterPro" id="IPR020471">
    <property type="entry name" value="AKR"/>
</dbReference>
<comment type="similarity">
    <text evidence="1">Belongs to the aldo/keto reductase family.</text>
</comment>
<dbReference type="SUPFAM" id="SSF51430">
    <property type="entry name" value="NAD(P)-linked oxidoreductase"/>
    <property type="match status" value="1"/>
</dbReference>
<keyword evidence="3 5" id="KW-0560">Oxidoreductase</keyword>
<evidence type="ECO:0000259" key="4">
    <source>
        <dbReference type="Pfam" id="PF00248"/>
    </source>
</evidence>
<dbReference type="Proteomes" id="UP000221980">
    <property type="component" value="Unassembled WGS sequence"/>
</dbReference>
<accession>A0A2D0JPB8</accession>
<dbReference type="InterPro" id="IPR036812">
    <property type="entry name" value="NAD(P)_OxRdtase_dom_sf"/>
</dbReference>
<organism evidence="5 6">
    <name type="scientific">Xenorhabdus miraniensis</name>
    <dbReference type="NCBI Taxonomy" id="351674"/>
    <lineage>
        <taxon>Bacteria</taxon>
        <taxon>Pseudomonadati</taxon>
        <taxon>Pseudomonadota</taxon>
        <taxon>Gammaproteobacteria</taxon>
        <taxon>Enterobacterales</taxon>
        <taxon>Morganellaceae</taxon>
        <taxon>Xenorhabdus</taxon>
    </lineage>
</organism>
<comment type="caution">
    <text evidence="5">The sequence shown here is derived from an EMBL/GenBank/DDBJ whole genome shotgun (WGS) entry which is preliminary data.</text>
</comment>
<name>A0A2D0JPB8_9GAMM</name>
<dbReference type="InterPro" id="IPR023210">
    <property type="entry name" value="NADP_OxRdtase_dom"/>
</dbReference>
<dbReference type="GO" id="GO:0050580">
    <property type="term" value="F:2,5-didehydrogluconate reductase activity"/>
    <property type="evidence" value="ECO:0007669"/>
    <property type="project" value="UniProtKB-EC"/>
</dbReference>
<evidence type="ECO:0000256" key="1">
    <source>
        <dbReference type="ARBA" id="ARBA00007905"/>
    </source>
</evidence>
<keyword evidence="6" id="KW-1185">Reference proteome</keyword>
<gene>
    <name evidence="5" type="primary">dkgA</name>
    <name evidence="5" type="ORF">Xmir_02452</name>
</gene>
<evidence type="ECO:0000256" key="2">
    <source>
        <dbReference type="ARBA" id="ARBA00022857"/>
    </source>
</evidence>
<evidence type="ECO:0000256" key="3">
    <source>
        <dbReference type="ARBA" id="ARBA00023002"/>
    </source>
</evidence>